<evidence type="ECO:0000256" key="8">
    <source>
        <dbReference type="ARBA" id="ARBA00022771"/>
    </source>
</evidence>
<dbReference type="Proteomes" id="UP001187531">
    <property type="component" value="Unassembled WGS sequence"/>
</dbReference>
<evidence type="ECO:0000256" key="5">
    <source>
        <dbReference type="ARBA" id="ARBA00022679"/>
    </source>
</evidence>
<comment type="caution">
    <text evidence="15">The sequence shown here is derived from an EMBL/GenBank/DDBJ whole genome shotgun (WGS) entry which is preliminary data.</text>
</comment>
<keyword evidence="6 12" id="KW-0949">S-adenosyl-L-methionine</keyword>
<dbReference type="InterPro" id="IPR050390">
    <property type="entry name" value="C5-Methyltransferase"/>
</dbReference>
<dbReference type="AlphaFoldDB" id="A0AA88IV32"/>
<evidence type="ECO:0000256" key="9">
    <source>
        <dbReference type="ARBA" id="ARBA00022833"/>
    </source>
</evidence>
<proteinExistence type="inferred from homology"/>
<dbReference type="PROSITE" id="PS51679">
    <property type="entry name" value="SAM_MT_C5"/>
    <property type="match status" value="1"/>
</dbReference>
<dbReference type="PROSITE" id="PS50089">
    <property type="entry name" value="ZF_RING_2"/>
    <property type="match status" value="1"/>
</dbReference>
<dbReference type="InterPro" id="IPR029063">
    <property type="entry name" value="SAM-dependent_MTases_sf"/>
</dbReference>
<dbReference type="Gene3D" id="2.30.30.140">
    <property type="match status" value="1"/>
</dbReference>
<evidence type="ECO:0000256" key="1">
    <source>
        <dbReference type="ARBA" id="ARBA00004123"/>
    </source>
</evidence>
<evidence type="ECO:0000256" key="12">
    <source>
        <dbReference type="PROSITE-ProRule" id="PRU01016"/>
    </source>
</evidence>
<dbReference type="InterPro" id="IPR025766">
    <property type="entry name" value="ADD"/>
</dbReference>
<feature type="non-terminal residue" evidence="15">
    <location>
        <position position="689"/>
    </location>
</feature>
<dbReference type="GO" id="GO:0032259">
    <property type="term" value="P:methylation"/>
    <property type="evidence" value="ECO:0007669"/>
    <property type="project" value="UniProtKB-KW"/>
</dbReference>
<evidence type="ECO:0000256" key="7">
    <source>
        <dbReference type="ARBA" id="ARBA00022723"/>
    </source>
</evidence>
<comment type="similarity">
    <text evidence="12">Belongs to the class I-like SAM-binding methyltransferase superfamily. C5-methyltransferase family.</text>
</comment>
<dbReference type="PROSITE" id="PS00094">
    <property type="entry name" value="C5_MTASE_1"/>
    <property type="match status" value="1"/>
</dbReference>
<feature type="active site" evidence="12">
    <location>
        <position position="482"/>
    </location>
</feature>
<dbReference type="EC" id="2.1.1.37" evidence="2"/>
<keyword evidence="8 11" id="KW-0863">Zinc-finger</keyword>
<keyword evidence="9" id="KW-0862">Zinc</keyword>
<dbReference type="GO" id="GO:0005634">
    <property type="term" value="C:nucleus"/>
    <property type="evidence" value="ECO:0007669"/>
    <property type="project" value="UniProtKB-SubCell"/>
</dbReference>
<name>A0AA88IV32_ARTSF</name>
<evidence type="ECO:0000256" key="4">
    <source>
        <dbReference type="ARBA" id="ARBA00022603"/>
    </source>
</evidence>
<reference evidence="15" key="1">
    <citation type="submission" date="2023-07" db="EMBL/GenBank/DDBJ databases">
        <title>Chromosome-level genome assembly of Artemia franciscana.</title>
        <authorList>
            <person name="Jo E."/>
        </authorList>
    </citation>
    <scope>NUCLEOTIDE SEQUENCE</scope>
    <source>
        <tissue evidence="15">Whole body</tissue>
    </source>
</reference>
<gene>
    <name evidence="15" type="ORF">QYM36_007898</name>
</gene>
<dbReference type="InterPro" id="IPR001841">
    <property type="entry name" value="Znf_RING"/>
</dbReference>
<keyword evidence="3" id="KW-0678">Repressor</keyword>
<dbReference type="GO" id="GO:0008270">
    <property type="term" value="F:zinc ion binding"/>
    <property type="evidence" value="ECO:0007669"/>
    <property type="project" value="UniProtKB-KW"/>
</dbReference>
<keyword evidence="10" id="KW-0539">Nucleus</keyword>
<keyword evidence="16" id="KW-1185">Reference proteome</keyword>
<dbReference type="CDD" id="cd11725">
    <property type="entry name" value="ADDz_Dnmt3"/>
    <property type="match status" value="1"/>
</dbReference>
<dbReference type="EMBL" id="JAVRJZ010000001">
    <property type="protein sequence ID" value="KAK2727217.1"/>
    <property type="molecule type" value="Genomic_DNA"/>
</dbReference>
<dbReference type="PROSITE" id="PS51533">
    <property type="entry name" value="ADD"/>
    <property type="match status" value="1"/>
</dbReference>
<evidence type="ECO:0000313" key="15">
    <source>
        <dbReference type="EMBL" id="KAK2727217.1"/>
    </source>
</evidence>
<dbReference type="Gene3D" id="3.40.50.150">
    <property type="entry name" value="Vaccinia Virus protein VP39"/>
    <property type="match status" value="1"/>
</dbReference>
<dbReference type="GO" id="GO:0003886">
    <property type="term" value="F:DNA (cytosine-5-)-methyltransferase activity"/>
    <property type="evidence" value="ECO:0007669"/>
    <property type="project" value="UniProtKB-EC"/>
</dbReference>
<keyword evidence="4 12" id="KW-0489">Methyltransferase</keyword>
<organism evidence="15 16">
    <name type="scientific">Artemia franciscana</name>
    <name type="common">Brine shrimp</name>
    <name type="synonym">Artemia sanfranciscana</name>
    <dbReference type="NCBI Taxonomy" id="6661"/>
    <lineage>
        <taxon>Eukaryota</taxon>
        <taxon>Metazoa</taxon>
        <taxon>Ecdysozoa</taxon>
        <taxon>Arthropoda</taxon>
        <taxon>Crustacea</taxon>
        <taxon>Branchiopoda</taxon>
        <taxon>Anostraca</taxon>
        <taxon>Artemiidae</taxon>
        <taxon>Artemia</taxon>
    </lineage>
</organism>
<dbReference type="SUPFAM" id="SSF53335">
    <property type="entry name" value="S-adenosyl-L-methionine-dependent methyltransferases"/>
    <property type="match status" value="1"/>
</dbReference>
<dbReference type="InterPro" id="IPR018117">
    <property type="entry name" value="C5_DNA_meth_AS"/>
</dbReference>
<evidence type="ECO:0000259" key="14">
    <source>
        <dbReference type="PROSITE" id="PS51533"/>
    </source>
</evidence>
<sequence>SKALKMMITHSDPGEGTSGIYKNLKTNVKDDSGKSKRLKVSSFELKEGNTSTEVVGKKLFTSGDFVTVYASGQCIWPGIIVADEHMEETGGFECLEDGYSWVYSFAEKKCIVVCDKNIFDFELTYDELCRQRKSRSTRQGLKEALTIYAILKDKPTSFDILEWANDGFPGQISKDSWPFGIHSEILTVIDEAHFYPGFKQDCDTAAPYSPINRMFAESINQTATNGISLLHNSLRKRNSKKILPEYHIKKRCQESKDRFKKGEEVFESDCDLSCLCLVCFELGGLFNHPYFIGKVCTTCKEELKSGLFATDSDGKHLCCLICSSPKCTITCKDEECLKSFCDPCLKLFLIVKDSDDWSCPICSYNTIRYIQPRLKWHNCLAELYQPLVKTSISQFLPYAKAKARVLSLYDGIGTGLLALKQLNFEIEKYYVCEIDYDSVNTTLVNNVELKDIIECIGQIEMLTQAKLKSLGRIDILIGGPPCTELSGANVNRLGLYSSSGFLVFDYYRVMKFLQRSQKTHMFWLFENVPSMATRCRQTISKFFECDPVLIDAAAFSAQKRPRLFWGNIPGLCNIFDSPGSPVVSDLIEVDTNRVSKFSKLRTITTNPNSLLQGPKKTKPIRNTLTGERDQIWITEIERVFGFPKHYTDVANASFRMRLKMLGSAWSVFVINRIFEPLKKYYITRKEMSQ</sequence>
<evidence type="ECO:0000256" key="2">
    <source>
        <dbReference type="ARBA" id="ARBA00011975"/>
    </source>
</evidence>
<dbReference type="PANTHER" id="PTHR23068:SF25">
    <property type="entry name" value="DNA (CYTOSINE-5)-METHYLTRANSFERASE DRM2"/>
    <property type="match status" value="1"/>
</dbReference>
<keyword evidence="7" id="KW-0479">Metal-binding</keyword>
<evidence type="ECO:0000256" key="11">
    <source>
        <dbReference type="PROSITE-ProRule" id="PRU00175"/>
    </source>
</evidence>
<evidence type="ECO:0000256" key="10">
    <source>
        <dbReference type="ARBA" id="ARBA00023242"/>
    </source>
</evidence>
<comment type="subcellular location">
    <subcellularLocation>
        <location evidence="1">Nucleus</location>
    </subcellularLocation>
</comment>
<evidence type="ECO:0000259" key="13">
    <source>
        <dbReference type="PROSITE" id="PS50089"/>
    </source>
</evidence>
<dbReference type="PANTHER" id="PTHR23068">
    <property type="entry name" value="DNA CYTOSINE-5- -METHYLTRANSFERASE 3-RELATED"/>
    <property type="match status" value="1"/>
</dbReference>
<dbReference type="InterPro" id="IPR001525">
    <property type="entry name" value="C5_MeTfrase"/>
</dbReference>
<dbReference type="SUPFAM" id="SSF63748">
    <property type="entry name" value="Tudor/PWWP/MBT"/>
    <property type="match status" value="1"/>
</dbReference>
<evidence type="ECO:0000256" key="3">
    <source>
        <dbReference type="ARBA" id="ARBA00022491"/>
    </source>
</evidence>
<accession>A0AA88IV32</accession>
<feature type="domain" description="PHD-type" evidence="14">
    <location>
        <begin position="264"/>
        <end position="389"/>
    </location>
</feature>
<evidence type="ECO:0000313" key="16">
    <source>
        <dbReference type="Proteomes" id="UP001187531"/>
    </source>
</evidence>
<protein>
    <recommendedName>
        <fullName evidence="2">DNA (cytosine-5-)-methyltransferase</fullName>
        <ecNumber evidence="2">2.1.1.37</ecNumber>
    </recommendedName>
</protein>
<evidence type="ECO:0000256" key="6">
    <source>
        <dbReference type="ARBA" id="ARBA00022691"/>
    </source>
</evidence>
<dbReference type="Pfam" id="PF00145">
    <property type="entry name" value="DNA_methylase"/>
    <property type="match status" value="1"/>
</dbReference>
<feature type="domain" description="RING-type" evidence="13">
    <location>
        <begin position="319"/>
        <end position="363"/>
    </location>
</feature>
<keyword evidence="5 12" id="KW-0808">Transferase</keyword>